<sequence>MFLASGGGTSGEEPETRLSTPRLALLTG</sequence>
<proteinExistence type="predicted"/>
<evidence type="ECO:0000256" key="1">
    <source>
        <dbReference type="SAM" id="MobiDB-lite"/>
    </source>
</evidence>
<accession>A0A0E9SP54</accession>
<dbReference type="EMBL" id="GBXM01065550">
    <property type="protein sequence ID" value="JAH43027.1"/>
    <property type="molecule type" value="Transcribed_RNA"/>
</dbReference>
<evidence type="ECO:0000313" key="2">
    <source>
        <dbReference type="EMBL" id="JAH43027.1"/>
    </source>
</evidence>
<dbReference type="AlphaFoldDB" id="A0A0E9SP54"/>
<reference evidence="2" key="1">
    <citation type="submission" date="2014-11" db="EMBL/GenBank/DDBJ databases">
        <authorList>
            <person name="Amaro Gonzalez C."/>
        </authorList>
    </citation>
    <scope>NUCLEOTIDE SEQUENCE</scope>
</reference>
<feature type="region of interest" description="Disordered" evidence="1">
    <location>
        <begin position="1"/>
        <end position="28"/>
    </location>
</feature>
<name>A0A0E9SP54_ANGAN</name>
<protein>
    <submittedName>
        <fullName evidence="2">Uncharacterized protein</fullName>
    </submittedName>
</protein>
<reference evidence="2" key="2">
    <citation type="journal article" date="2015" name="Fish Shellfish Immunol.">
        <title>Early steps in the European eel (Anguilla anguilla)-Vibrio vulnificus interaction in the gills: Role of the RtxA13 toxin.</title>
        <authorList>
            <person name="Callol A."/>
            <person name="Pajuelo D."/>
            <person name="Ebbesson L."/>
            <person name="Teles M."/>
            <person name="MacKenzie S."/>
            <person name="Amaro C."/>
        </authorList>
    </citation>
    <scope>NUCLEOTIDE SEQUENCE</scope>
</reference>
<feature type="compositionally biased region" description="Gly residues" evidence="1">
    <location>
        <begin position="1"/>
        <end position="10"/>
    </location>
</feature>
<organism evidence="2">
    <name type="scientific">Anguilla anguilla</name>
    <name type="common">European freshwater eel</name>
    <name type="synonym">Muraena anguilla</name>
    <dbReference type="NCBI Taxonomy" id="7936"/>
    <lineage>
        <taxon>Eukaryota</taxon>
        <taxon>Metazoa</taxon>
        <taxon>Chordata</taxon>
        <taxon>Craniata</taxon>
        <taxon>Vertebrata</taxon>
        <taxon>Euteleostomi</taxon>
        <taxon>Actinopterygii</taxon>
        <taxon>Neopterygii</taxon>
        <taxon>Teleostei</taxon>
        <taxon>Anguilliformes</taxon>
        <taxon>Anguillidae</taxon>
        <taxon>Anguilla</taxon>
    </lineage>
</organism>